<proteinExistence type="predicted"/>
<organism evidence="3 4">
    <name type="scientific">Flavobacterium suaedae</name>
    <dbReference type="NCBI Taxonomy" id="1767027"/>
    <lineage>
        <taxon>Bacteria</taxon>
        <taxon>Pseudomonadati</taxon>
        <taxon>Bacteroidota</taxon>
        <taxon>Flavobacteriia</taxon>
        <taxon>Flavobacteriales</taxon>
        <taxon>Flavobacteriaceae</taxon>
        <taxon>Flavobacterium</taxon>
    </lineage>
</organism>
<reference evidence="4" key="1">
    <citation type="journal article" date="2019" name="Int. J. Syst. Evol. Microbiol.">
        <title>The Global Catalogue of Microorganisms (GCM) 10K type strain sequencing project: providing services to taxonomists for standard genome sequencing and annotation.</title>
        <authorList>
            <consortium name="The Broad Institute Genomics Platform"/>
            <consortium name="The Broad Institute Genome Sequencing Center for Infectious Disease"/>
            <person name="Wu L."/>
            <person name="Ma J."/>
        </authorList>
    </citation>
    <scope>NUCLEOTIDE SEQUENCE [LARGE SCALE GENOMIC DNA]</scope>
    <source>
        <strain evidence="4">CGMCC 1.15461</strain>
    </source>
</reference>
<keyword evidence="1" id="KW-0472">Membrane</keyword>
<feature type="domain" description="Putative auto-transporter adhesin head GIN" evidence="2">
    <location>
        <begin position="47"/>
        <end position="227"/>
    </location>
</feature>
<evidence type="ECO:0000256" key="1">
    <source>
        <dbReference type="SAM" id="Phobius"/>
    </source>
</evidence>
<name>A0ABQ1JRN5_9FLAO</name>
<dbReference type="PROSITE" id="PS51257">
    <property type="entry name" value="PROKAR_LIPOPROTEIN"/>
    <property type="match status" value="1"/>
</dbReference>
<dbReference type="RefSeq" id="WP_188620576.1">
    <property type="nucleotide sequence ID" value="NZ_BMJE01000003.1"/>
</dbReference>
<dbReference type="EMBL" id="BMJE01000003">
    <property type="protein sequence ID" value="GGB75543.1"/>
    <property type="molecule type" value="Genomic_DNA"/>
</dbReference>
<dbReference type="Gene3D" id="2.160.20.120">
    <property type="match status" value="1"/>
</dbReference>
<feature type="transmembrane region" description="Helical" evidence="1">
    <location>
        <begin position="12"/>
        <end position="30"/>
    </location>
</feature>
<keyword evidence="1" id="KW-1133">Transmembrane helix</keyword>
<evidence type="ECO:0000313" key="4">
    <source>
        <dbReference type="Proteomes" id="UP000615760"/>
    </source>
</evidence>
<keyword evidence="4" id="KW-1185">Reference proteome</keyword>
<comment type="caution">
    <text evidence="3">The sequence shown here is derived from an EMBL/GenBank/DDBJ whole genome shotgun (WGS) entry which is preliminary data.</text>
</comment>
<evidence type="ECO:0000313" key="3">
    <source>
        <dbReference type="EMBL" id="GGB75543.1"/>
    </source>
</evidence>
<keyword evidence="1" id="KW-0812">Transmembrane</keyword>
<sequence>MTKVILQITKIILVIILFLFTISCKFIGGGEKGSGNVVTEERKVSQNFTHVAVSTSLDAIIVQSSNTSVSVEADDNLQKLIKTEVENNELKIFVDGNMGYATKAEITVHMPTIKGLSASSSASLETKNSITADNLSLNVSSSGDMIVNVKANSINCNTGSSADLTIEGSTNQLTIEAASSSDVNASRLTAQNVTVNASSSSSVTVNPIKSLNAKASSSADILYKNRPQSIKEEEFSSGSISEL</sequence>
<protein>
    <submittedName>
        <fullName evidence="3">Lipoprotein</fullName>
    </submittedName>
</protein>
<dbReference type="Pfam" id="PF10988">
    <property type="entry name" value="DUF2807"/>
    <property type="match status" value="1"/>
</dbReference>
<dbReference type="InterPro" id="IPR021255">
    <property type="entry name" value="DUF2807"/>
</dbReference>
<accession>A0ABQ1JRN5</accession>
<dbReference type="Proteomes" id="UP000615760">
    <property type="component" value="Unassembled WGS sequence"/>
</dbReference>
<evidence type="ECO:0000259" key="2">
    <source>
        <dbReference type="Pfam" id="PF10988"/>
    </source>
</evidence>
<keyword evidence="3" id="KW-0449">Lipoprotein</keyword>
<gene>
    <name evidence="3" type="ORF">GCM10007424_14350</name>
</gene>